<name>A0A6C0HG00_9ZZZZ</name>
<evidence type="ECO:0000313" key="1">
    <source>
        <dbReference type="EMBL" id="QHT78953.1"/>
    </source>
</evidence>
<protein>
    <submittedName>
        <fullName evidence="1">Uncharacterized protein</fullName>
    </submittedName>
</protein>
<accession>A0A6C0HG00</accession>
<reference evidence="1" key="1">
    <citation type="journal article" date="2020" name="Nature">
        <title>Giant virus diversity and host interactions through global metagenomics.</title>
        <authorList>
            <person name="Schulz F."/>
            <person name="Roux S."/>
            <person name="Paez-Espino D."/>
            <person name="Jungbluth S."/>
            <person name="Walsh D.A."/>
            <person name="Denef V.J."/>
            <person name="McMahon K.D."/>
            <person name="Konstantinidis K.T."/>
            <person name="Eloe-Fadrosh E.A."/>
            <person name="Kyrpides N.C."/>
            <person name="Woyke T."/>
        </authorList>
    </citation>
    <scope>NUCLEOTIDE SEQUENCE</scope>
    <source>
        <strain evidence="1">GVMAG-M-3300023179-97</strain>
    </source>
</reference>
<organism evidence="1">
    <name type="scientific">viral metagenome</name>
    <dbReference type="NCBI Taxonomy" id="1070528"/>
    <lineage>
        <taxon>unclassified sequences</taxon>
        <taxon>metagenomes</taxon>
        <taxon>organismal metagenomes</taxon>
    </lineage>
</organism>
<dbReference type="EMBL" id="MN739943">
    <property type="protein sequence ID" value="QHT78953.1"/>
    <property type="molecule type" value="Genomic_DNA"/>
</dbReference>
<sequence>MFNVDKDEYGNILNCVVKQSGLRFDHIDKNLSILGIEVKEVSNLWDKFTSVDESIMIIMKYKLKFVELIERSGIDISEVEIERMEEEPILVKNPPPYLITV</sequence>
<proteinExistence type="predicted"/>
<dbReference type="AlphaFoldDB" id="A0A6C0HG00"/>